<dbReference type="Proteomes" id="UP000182882">
    <property type="component" value="Unassembled WGS sequence"/>
</dbReference>
<keyword evidence="1" id="KW-1133">Transmembrane helix</keyword>
<sequence>MAIQKIFIFSLMTMLLTLFVMYMNIQHPAVNVNISLIQLSDEVLMGAALFIIYLLLGSFYPKKASPRLIK</sequence>
<dbReference type="EMBL" id="FOFX01000003">
    <property type="protein sequence ID" value="SEP74890.1"/>
    <property type="molecule type" value="Genomic_DNA"/>
</dbReference>
<evidence type="ECO:0000313" key="4">
    <source>
        <dbReference type="EMBL" id="SEP74890.1"/>
    </source>
</evidence>
<gene>
    <name evidence="2" type="ORF">C8R28_10162</name>
    <name evidence="3" type="ORF">SAMN05216406_11280</name>
    <name evidence="4" type="ORF">SAMN05421510_100391</name>
</gene>
<protein>
    <submittedName>
        <fullName evidence="2">Uncharacterized protein</fullName>
    </submittedName>
</protein>
<dbReference type="EMBL" id="QAOL01000016">
    <property type="protein sequence ID" value="PTQ84803.1"/>
    <property type="molecule type" value="Genomic_DNA"/>
</dbReference>
<reference evidence="2 7" key="3">
    <citation type="submission" date="2018-04" db="EMBL/GenBank/DDBJ databases">
        <title>Active sludge and wastewater microbial communities from Klosterneuburg, Austria.</title>
        <authorList>
            <person name="Wagner M."/>
        </authorList>
    </citation>
    <scope>NUCLEOTIDE SEQUENCE [LARGE SCALE GENOMIC DNA]</scope>
    <source>
        <strain evidence="2 7">Nm4</strain>
    </source>
</reference>
<dbReference type="RefSeq" id="WP_062557623.1">
    <property type="nucleotide sequence ID" value="NZ_FNLN01000012.1"/>
</dbReference>
<keyword evidence="1" id="KW-0472">Membrane</keyword>
<evidence type="ECO:0000313" key="7">
    <source>
        <dbReference type="Proteomes" id="UP000244110"/>
    </source>
</evidence>
<reference evidence="5 6" key="1">
    <citation type="submission" date="2016-10" db="EMBL/GenBank/DDBJ databases">
        <authorList>
            <person name="Varghese N."/>
            <person name="Submissions S."/>
        </authorList>
    </citation>
    <scope>NUCLEOTIDE SEQUENCE [LARGE SCALE GENOMIC DNA]</scope>
    <source>
        <strain evidence="6">Nm10</strain>
        <strain evidence="5">Nm9</strain>
    </source>
</reference>
<dbReference type="OrthoDB" id="8549666at2"/>
<dbReference type="AlphaFoldDB" id="A0A0S3AFG9"/>
<keyword evidence="6" id="KW-1185">Reference proteome</keyword>
<dbReference type="STRING" id="44577.ATY38_00830"/>
<dbReference type="KEGG" id="nur:ATY38_00830"/>
<evidence type="ECO:0000313" key="5">
    <source>
        <dbReference type="Proteomes" id="UP000181998"/>
    </source>
</evidence>
<proteinExistence type="predicted"/>
<feature type="transmembrane region" description="Helical" evidence="1">
    <location>
        <begin position="7"/>
        <end position="23"/>
    </location>
</feature>
<dbReference type="EMBL" id="FNLN01000012">
    <property type="protein sequence ID" value="SDT94454.1"/>
    <property type="molecule type" value="Genomic_DNA"/>
</dbReference>
<evidence type="ECO:0000313" key="2">
    <source>
        <dbReference type="EMBL" id="PTQ84803.1"/>
    </source>
</evidence>
<organism evidence="2 7">
    <name type="scientific">Nitrosomonas ureae</name>
    <dbReference type="NCBI Taxonomy" id="44577"/>
    <lineage>
        <taxon>Bacteria</taxon>
        <taxon>Pseudomonadati</taxon>
        <taxon>Pseudomonadota</taxon>
        <taxon>Betaproteobacteria</taxon>
        <taxon>Nitrosomonadales</taxon>
        <taxon>Nitrosomonadaceae</taxon>
        <taxon>Nitrosomonas</taxon>
    </lineage>
</organism>
<evidence type="ECO:0000313" key="3">
    <source>
        <dbReference type="EMBL" id="SDT94454.1"/>
    </source>
</evidence>
<evidence type="ECO:0000256" key="1">
    <source>
        <dbReference type="SAM" id="Phobius"/>
    </source>
</evidence>
<dbReference type="Proteomes" id="UP000244110">
    <property type="component" value="Unassembled WGS sequence"/>
</dbReference>
<feature type="transmembrane region" description="Helical" evidence="1">
    <location>
        <begin position="43"/>
        <end position="60"/>
    </location>
</feature>
<name>A0A0S3AFG9_9PROT</name>
<dbReference type="Proteomes" id="UP000181998">
    <property type="component" value="Unassembled WGS sequence"/>
</dbReference>
<reference evidence="3" key="2">
    <citation type="submission" date="2016-10" db="EMBL/GenBank/DDBJ databases">
        <authorList>
            <person name="de Groot N.N."/>
        </authorList>
    </citation>
    <scope>NUCLEOTIDE SEQUENCE [LARGE SCALE GENOMIC DNA]</scope>
    <source>
        <strain evidence="3">Nm10</strain>
        <strain evidence="4">Nm9</strain>
    </source>
</reference>
<keyword evidence="1" id="KW-0812">Transmembrane</keyword>
<evidence type="ECO:0000313" key="6">
    <source>
        <dbReference type="Proteomes" id="UP000182882"/>
    </source>
</evidence>
<accession>A0A0S3AFG9</accession>